<dbReference type="GO" id="GO:0005524">
    <property type="term" value="F:ATP binding"/>
    <property type="evidence" value="ECO:0007669"/>
    <property type="project" value="UniProtKB-KW"/>
</dbReference>
<keyword evidence="9" id="KW-0902">Two-component regulatory system</keyword>
<dbReference type="Gene3D" id="3.30.450.20">
    <property type="entry name" value="PAS domain"/>
    <property type="match status" value="2"/>
</dbReference>
<dbReference type="AlphaFoldDB" id="A0A6I2UD06"/>
<proteinExistence type="inferred from homology"/>
<evidence type="ECO:0000256" key="3">
    <source>
        <dbReference type="ARBA" id="ARBA00012438"/>
    </source>
</evidence>
<evidence type="ECO:0000256" key="7">
    <source>
        <dbReference type="ARBA" id="ARBA00022777"/>
    </source>
</evidence>
<dbReference type="SMART" id="SM00388">
    <property type="entry name" value="HisKA"/>
    <property type="match status" value="1"/>
</dbReference>
<dbReference type="EC" id="2.7.13.3" evidence="3"/>
<reference evidence="16 17" key="1">
    <citation type="submission" date="2019-08" db="EMBL/GenBank/DDBJ databases">
        <title>In-depth cultivation of the pig gut microbiome towards novel bacterial diversity and tailored functional studies.</title>
        <authorList>
            <person name="Wylensek D."/>
            <person name="Hitch T.C.A."/>
            <person name="Clavel T."/>
        </authorList>
    </citation>
    <scope>NUCLEOTIDE SEQUENCE [LARGE SCALE GENOMIC DNA]</scope>
    <source>
        <strain evidence="16 17">WCA-693-APC-5D-A</strain>
    </source>
</reference>
<evidence type="ECO:0000256" key="10">
    <source>
        <dbReference type="ARBA" id="ARBA00064003"/>
    </source>
</evidence>
<dbReference type="CDD" id="cd00082">
    <property type="entry name" value="HisKA"/>
    <property type="match status" value="1"/>
</dbReference>
<feature type="domain" description="Histidine kinase" evidence="14">
    <location>
        <begin position="296"/>
        <end position="516"/>
    </location>
</feature>
<dbReference type="InterPro" id="IPR003661">
    <property type="entry name" value="HisK_dim/P_dom"/>
</dbReference>
<dbReference type="PRINTS" id="PR00344">
    <property type="entry name" value="BCTRLSENSOR"/>
</dbReference>
<evidence type="ECO:0000256" key="12">
    <source>
        <dbReference type="ARBA" id="ARBA00074306"/>
    </source>
</evidence>
<comment type="similarity">
    <text evidence="2">In the N-terminal section; belongs to the phytochrome family.</text>
</comment>
<evidence type="ECO:0000256" key="8">
    <source>
        <dbReference type="ARBA" id="ARBA00022840"/>
    </source>
</evidence>
<dbReference type="CDD" id="cd16922">
    <property type="entry name" value="HATPase_EvgS-ArcB-TorS-like"/>
    <property type="match status" value="1"/>
</dbReference>
<keyword evidence="8" id="KW-0067">ATP-binding</keyword>
<keyword evidence="7" id="KW-0418">Kinase</keyword>
<evidence type="ECO:0000256" key="9">
    <source>
        <dbReference type="ARBA" id="ARBA00023012"/>
    </source>
</evidence>
<dbReference type="InterPro" id="IPR004358">
    <property type="entry name" value="Sig_transdc_His_kin-like_C"/>
</dbReference>
<dbReference type="Proteomes" id="UP000433181">
    <property type="component" value="Unassembled WGS sequence"/>
</dbReference>
<sequence length="585" mass="65076">MHVDTGTPFSYGDLESVLGGLGDGFVLTNVQGFITYMNKAAEAIFECSYEPGSRMLFADICRLVNLETKERYFCPVARAIKENRTVGLGKNIGIMHGDVQVYLSATCSPRYDKAGNIIGSTSVFRDITRLHGLARKMESDQYYMRSVFEAAKIGICSLSIRGEIVEVNEAALETLGGTYNDALGQQLGDVFKCVNCMPYGCGRSDKCKFCIIRNNIEAAVLDDGFSAEFVAAVISRVTEEPIWLQFFLTQVWKENEKQIVLTMIDISKRKQREKELTEARRMAEAANNTKTQFLANMSHEIRTPINGMTGMINLTLRSPLNEEQRANLQAAKQCSEDLLKIINDILDYAKLENGKMVIEKIDLDLHVLLKRVSALHGQVAAGKGLEFIPPDCSDLPQFIQGDPLRLRQILHNLLNNALKFTAKGSITLGARTFKRGIKSLLEFFVEDTGIGMTMEAQEKLFKPFSQVDGSTTRRFGGTGLGLMIVKELVTAMDGEIHLVSKPGAGSRFTFTIPLVLADKADTELKDQSVFVNPYWEKKKKSGSEPEAENTLPKELHVPVLDDDGNEEPDDDILDLLKYCEDKLNS</sequence>
<evidence type="ECO:0000256" key="11">
    <source>
        <dbReference type="ARBA" id="ARBA00068150"/>
    </source>
</evidence>
<gene>
    <name evidence="16" type="ORF">FYJ84_00785</name>
</gene>
<keyword evidence="17" id="KW-1185">Reference proteome</keyword>
<comment type="subunit">
    <text evidence="10">At low DSF concentrations, interacts with RpfF.</text>
</comment>
<keyword evidence="4" id="KW-0597">Phosphoprotein</keyword>
<protein>
    <recommendedName>
        <fullName evidence="12">Circadian input-output histidine kinase CikA</fullName>
        <ecNumber evidence="3">2.7.13.3</ecNumber>
    </recommendedName>
    <alternativeName>
        <fullName evidence="11">Sensory/regulatory protein RpfC</fullName>
    </alternativeName>
</protein>
<evidence type="ECO:0000313" key="16">
    <source>
        <dbReference type="EMBL" id="MSU07534.1"/>
    </source>
</evidence>
<dbReference type="GeneID" id="96777443"/>
<evidence type="ECO:0000259" key="14">
    <source>
        <dbReference type="PROSITE" id="PS50109"/>
    </source>
</evidence>
<dbReference type="Pfam" id="PF02518">
    <property type="entry name" value="HATPase_c"/>
    <property type="match status" value="1"/>
</dbReference>
<dbReference type="Gene3D" id="3.30.565.10">
    <property type="entry name" value="Histidine kinase-like ATPase, C-terminal domain"/>
    <property type="match status" value="1"/>
</dbReference>
<dbReference type="Pfam" id="PF08448">
    <property type="entry name" value="PAS_4"/>
    <property type="match status" value="1"/>
</dbReference>
<dbReference type="SUPFAM" id="SSF47384">
    <property type="entry name" value="Homodimeric domain of signal transducing histidine kinase"/>
    <property type="match status" value="1"/>
</dbReference>
<evidence type="ECO:0000256" key="1">
    <source>
        <dbReference type="ARBA" id="ARBA00000085"/>
    </source>
</evidence>
<feature type="domain" description="PAS" evidence="15">
    <location>
        <begin position="140"/>
        <end position="187"/>
    </location>
</feature>
<dbReference type="InterPro" id="IPR035965">
    <property type="entry name" value="PAS-like_dom_sf"/>
</dbReference>
<dbReference type="SMART" id="SM00387">
    <property type="entry name" value="HATPase_c"/>
    <property type="match status" value="1"/>
</dbReference>
<dbReference type="FunFam" id="1.10.287.130:FF:000002">
    <property type="entry name" value="Two-component osmosensing histidine kinase"/>
    <property type="match status" value="1"/>
</dbReference>
<evidence type="ECO:0000313" key="17">
    <source>
        <dbReference type="Proteomes" id="UP000433181"/>
    </source>
</evidence>
<dbReference type="PROSITE" id="PS50109">
    <property type="entry name" value="HIS_KIN"/>
    <property type="match status" value="1"/>
</dbReference>
<dbReference type="Gene3D" id="1.10.287.130">
    <property type="match status" value="1"/>
</dbReference>
<name>A0A6I2UD06_9FIRM</name>
<comment type="catalytic activity">
    <reaction evidence="1">
        <text>ATP + protein L-histidine = ADP + protein N-phospho-L-histidine.</text>
        <dbReference type="EC" id="2.7.13.3"/>
    </reaction>
</comment>
<dbReference type="EMBL" id="VUNR01000001">
    <property type="protein sequence ID" value="MSU07534.1"/>
    <property type="molecule type" value="Genomic_DNA"/>
</dbReference>
<dbReference type="InterPro" id="IPR005467">
    <property type="entry name" value="His_kinase_dom"/>
</dbReference>
<dbReference type="InterPro" id="IPR036890">
    <property type="entry name" value="HATPase_C_sf"/>
</dbReference>
<feature type="region of interest" description="Disordered" evidence="13">
    <location>
        <begin position="537"/>
        <end position="569"/>
    </location>
</feature>
<dbReference type="InterPro" id="IPR003594">
    <property type="entry name" value="HATPase_dom"/>
</dbReference>
<evidence type="ECO:0000256" key="5">
    <source>
        <dbReference type="ARBA" id="ARBA00022679"/>
    </source>
</evidence>
<dbReference type="InterPro" id="IPR036097">
    <property type="entry name" value="HisK_dim/P_sf"/>
</dbReference>
<dbReference type="Pfam" id="PF00512">
    <property type="entry name" value="HisKA"/>
    <property type="match status" value="1"/>
</dbReference>
<dbReference type="SUPFAM" id="SSF55785">
    <property type="entry name" value="PYP-like sensor domain (PAS domain)"/>
    <property type="match status" value="2"/>
</dbReference>
<dbReference type="PANTHER" id="PTHR43047">
    <property type="entry name" value="TWO-COMPONENT HISTIDINE PROTEIN KINASE"/>
    <property type="match status" value="1"/>
</dbReference>
<evidence type="ECO:0000256" key="4">
    <source>
        <dbReference type="ARBA" id="ARBA00022553"/>
    </source>
</evidence>
<evidence type="ECO:0000256" key="6">
    <source>
        <dbReference type="ARBA" id="ARBA00022741"/>
    </source>
</evidence>
<dbReference type="SMART" id="SM00091">
    <property type="entry name" value="PAS"/>
    <property type="match status" value="2"/>
</dbReference>
<keyword evidence="6" id="KW-0547">Nucleotide-binding</keyword>
<dbReference type="GO" id="GO:0000155">
    <property type="term" value="F:phosphorelay sensor kinase activity"/>
    <property type="evidence" value="ECO:0007669"/>
    <property type="project" value="InterPro"/>
</dbReference>
<dbReference type="SUPFAM" id="SSF55874">
    <property type="entry name" value="ATPase domain of HSP90 chaperone/DNA topoisomerase II/histidine kinase"/>
    <property type="match status" value="1"/>
</dbReference>
<dbReference type="CDD" id="cd00130">
    <property type="entry name" value="PAS"/>
    <property type="match status" value="2"/>
</dbReference>
<organism evidence="16 17">
    <name type="scientific">Anaerovibrio slackiae</name>
    <dbReference type="NCBI Taxonomy" id="2652309"/>
    <lineage>
        <taxon>Bacteria</taxon>
        <taxon>Bacillati</taxon>
        <taxon>Bacillota</taxon>
        <taxon>Negativicutes</taxon>
        <taxon>Selenomonadales</taxon>
        <taxon>Selenomonadaceae</taxon>
        <taxon>Anaerovibrio</taxon>
    </lineage>
</organism>
<dbReference type="FunFam" id="3.30.565.10:FF:000010">
    <property type="entry name" value="Sensor histidine kinase RcsC"/>
    <property type="match status" value="1"/>
</dbReference>
<accession>A0A6I2UD06</accession>
<evidence type="ECO:0000259" key="15">
    <source>
        <dbReference type="PROSITE" id="PS50112"/>
    </source>
</evidence>
<dbReference type="PROSITE" id="PS50112">
    <property type="entry name" value="PAS"/>
    <property type="match status" value="1"/>
</dbReference>
<evidence type="ECO:0000256" key="2">
    <source>
        <dbReference type="ARBA" id="ARBA00006402"/>
    </source>
</evidence>
<feature type="compositionally biased region" description="Acidic residues" evidence="13">
    <location>
        <begin position="560"/>
        <end position="569"/>
    </location>
</feature>
<keyword evidence="5" id="KW-0808">Transferase</keyword>
<dbReference type="InterPro" id="IPR013656">
    <property type="entry name" value="PAS_4"/>
</dbReference>
<comment type="caution">
    <text evidence="16">The sequence shown here is derived from an EMBL/GenBank/DDBJ whole genome shotgun (WGS) entry which is preliminary data.</text>
</comment>
<dbReference type="RefSeq" id="WP_154405135.1">
    <property type="nucleotide sequence ID" value="NZ_VUNR01000001.1"/>
</dbReference>
<evidence type="ECO:0000256" key="13">
    <source>
        <dbReference type="SAM" id="MobiDB-lite"/>
    </source>
</evidence>
<dbReference type="Pfam" id="PF13426">
    <property type="entry name" value="PAS_9"/>
    <property type="match status" value="1"/>
</dbReference>
<dbReference type="InterPro" id="IPR000014">
    <property type="entry name" value="PAS"/>
</dbReference>